<sequence>MDVCREMFASLNYRVSFPPLGEMIWWTFTEKESRAVHGASRRLFRILLIRERRSIVVVEVDYFRRLQGIAGMSAGRALGALDVMLLLPLEERFWDLVPQIKEAAASRASINLGRWHTGVPLGTVPIRKKIGWQYAVHRADLHRILHLSTSTPELDYSYRVSAIRADPRSSSVSVVSPGIKSCLRKQNTYAAFRIIVPGYQTCSGPSDIVITSSGLGRYTRGIWSRKRMQ</sequence>
<keyword evidence="2" id="KW-1185">Reference proteome</keyword>
<dbReference type="Proteomes" id="UP000277580">
    <property type="component" value="Unassembled WGS sequence"/>
</dbReference>
<dbReference type="InParanoid" id="A0A3N4KFS5"/>
<name>A0A3N4KFS5_9PEZI</name>
<proteinExistence type="predicted"/>
<evidence type="ECO:0000313" key="2">
    <source>
        <dbReference type="Proteomes" id="UP000277580"/>
    </source>
</evidence>
<organism evidence="1 2">
    <name type="scientific">Morchella conica CCBAS932</name>
    <dbReference type="NCBI Taxonomy" id="1392247"/>
    <lineage>
        <taxon>Eukaryota</taxon>
        <taxon>Fungi</taxon>
        <taxon>Dikarya</taxon>
        <taxon>Ascomycota</taxon>
        <taxon>Pezizomycotina</taxon>
        <taxon>Pezizomycetes</taxon>
        <taxon>Pezizales</taxon>
        <taxon>Morchellaceae</taxon>
        <taxon>Morchella</taxon>
    </lineage>
</organism>
<reference evidence="1 2" key="1">
    <citation type="journal article" date="2018" name="Nat. Ecol. Evol.">
        <title>Pezizomycetes genomes reveal the molecular basis of ectomycorrhizal truffle lifestyle.</title>
        <authorList>
            <person name="Murat C."/>
            <person name="Payen T."/>
            <person name="Noel B."/>
            <person name="Kuo A."/>
            <person name="Morin E."/>
            <person name="Chen J."/>
            <person name="Kohler A."/>
            <person name="Krizsan K."/>
            <person name="Balestrini R."/>
            <person name="Da Silva C."/>
            <person name="Montanini B."/>
            <person name="Hainaut M."/>
            <person name="Levati E."/>
            <person name="Barry K.W."/>
            <person name="Belfiori B."/>
            <person name="Cichocki N."/>
            <person name="Clum A."/>
            <person name="Dockter R.B."/>
            <person name="Fauchery L."/>
            <person name="Guy J."/>
            <person name="Iotti M."/>
            <person name="Le Tacon F."/>
            <person name="Lindquist E.A."/>
            <person name="Lipzen A."/>
            <person name="Malagnac F."/>
            <person name="Mello A."/>
            <person name="Molinier V."/>
            <person name="Miyauchi S."/>
            <person name="Poulain J."/>
            <person name="Riccioni C."/>
            <person name="Rubini A."/>
            <person name="Sitrit Y."/>
            <person name="Splivallo R."/>
            <person name="Traeger S."/>
            <person name="Wang M."/>
            <person name="Zifcakova L."/>
            <person name="Wipf D."/>
            <person name="Zambonelli A."/>
            <person name="Paolocci F."/>
            <person name="Nowrousian M."/>
            <person name="Ottonello S."/>
            <person name="Baldrian P."/>
            <person name="Spatafora J.W."/>
            <person name="Henrissat B."/>
            <person name="Nagy L.G."/>
            <person name="Aury J.M."/>
            <person name="Wincker P."/>
            <person name="Grigoriev I.V."/>
            <person name="Bonfante P."/>
            <person name="Martin F.M."/>
        </authorList>
    </citation>
    <scope>NUCLEOTIDE SEQUENCE [LARGE SCALE GENOMIC DNA]</scope>
    <source>
        <strain evidence="1 2">CCBAS932</strain>
    </source>
</reference>
<dbReference type="EMBL" id="ML119192">
    <property type="protein sequence ID" value="RPB07191.1"/>
    <property type="molecule type" value="Genomic_DNA"/>
</dbReference>
<dbReference type="AlphaFoldDB" id="A0A3N4KFS5"/>
<accession>A0A3N4KFS5</accession>
<protein>
    <submittedName>
        <fullName evidence="1">Uncharacterized protein</fullName>
    </submittedName>
</protein>
<evidence type="ECO:0000313" key="1">
    <source>
        <dbReference type="EMBL" id="RPB07191.1"/>
    </source>
</evidence>
<gene>
    <name evidence="1" type="ORF">P167DRAFT_568753</name>
</gene>